<dbReference type="PANTHER" id="PTHR22744:SF17">
    <property type="entry name" value="BTB DOMAIN-CONTAINING PROTEIN"/>
    <property type="match status" value="1"/>
</dbReference>
<dbReference type="Pfam" id="PF00651">
    <property type="entry name" value="BTB"/>
    <property type="match status" value="1"/>
</dbReference>
<protein>
    <recommendedName>
        <fullName evidence="1">BTB domain-containing protein</fullName>
    </recommendedName>
</protein>
<dbReference type="GeneID" id="136821271"/>
<dbReference type="SMART" id="SM00225">
    <property type="entry name" value="BTB"/>
    <property type="match status" value="1"/>
</dbReference>
<name>A0A7M5UCK3_9CNID</name>
<dbReference type="InterPro" id="IPR000210">
    <property type="entry name" value="BTB/POZ_dom"/>
</dbReference>
<reference evidence="2" key="1">
    <citation type="submission" date="2021-01" db="UniProtKB">
        <authorList>
            <consortium name="EnsemblMetazoa"/>
        </authorList>
    </citation>
    <scope>IDENTIFICATION</scope>
</reference>
<dbReference type="PANTHER" id="PTHR22744">
    <property type="entry name" value="HELIX LOOP HELIX PROTEIN 21-RELATED"/>
    <property type="match status" value="1"/>
</dbReference>
<dbReference type="OrthoDB" id="6018035at2759"/>
<dbReference type="Gene3D" id="3.30.710.10">
    <property type="entry name" value="Potassium Channel Kv1.1, Chain A"/>
    <property type="match status" value="1"/>
</dbReference>
<dbReference type="AlphaFoldDB" id="A0A7M5UCK3"/>
<dbReference type="CDD" id="cd18186">
    <property type="entry name" value="BTB_POZ_ZBTB_KLHL-like"/>
    <property type="match status" value="1"/>
</dbReference>
<evidence type="ECO:0000313" key="3">
    <source>
        <dbReference type="Proteomes" id="UP000594262"/>
    </source>
</evidence>
<dbReference type="InterPro" id="IPR011333">
    <property type="entry name" value="SKP1/BTB/POZ_sf"/>
</dbReference>
<accession>A0A7M5UCK3</accession>
<sequence length="299" mass="34679">MTERPFSKPWQNSDAVLIVEDRELHVHSMILSLASPVFDSMFNGSFKEAESKRVELAGKSYDLLEHLLKIIYPNFECGLEIKTDLCGNCYPEFSNSKTTLSCIECRKNQGTRPFCGTCRSPGAEQCPKCKQYFKRSDRRRFQHLENLEKLYQLSQEYLIETLRQKIHREFVQLSQALDSTDKNYAMELLISAERLDCQEAVANCSRYVTRNTESYGIDEICSPIGNLKDLMNGKGVSSQTRIKLKGLMVEKRLSEIKEYCNNTFWNKPNNEIDRYKLNDAIKDLHIIAKDMTMFEIEDE</sequence>
<dbReference type="EnsemblMetazoa" id="CLYHEMT008992.1">
    <property type="protein sequence ID" value="CLYHEMP008992.1"/>
    <property type="gene ID" value="CLYHEMG008992"/>
</dbReference>
<keyword evidence="3" id="KW-1185">Reference proteome</keyword>
<evidence type="ECO:0000259" key="1">
    <source>
        <dbReference type="PROSITE" id="PS50097"/>
    </source>
</evidence>
<dbReference type="Proteomes" id="UP000594262">
    <property type="component" value="Unplaced"/>
</dbReference>
<organism evidence="2 3">
    <name type="scientific">Clytia hemisphaerica</name>
    <dbReference type="NCBI Taxonomy" id="252671"/>
    <lineage>
        <taxon>Eukaryota</taxon>
        <taxon>Metazoa</taxon>
        <taxon>Cnidaria</taxon>
        <taxon>Hydrozoa</taxon>
        <taxon>Hydroidolina</taxon>
        <taxon>Leptothecata</taxon>
        <taxon>Obeliida</taxon>
        <taxon>Clytiidae</taxon>
        <taxon>Clytia</taxon>
    </lineage>
</organism>
<dbReference type="RefSeq" id="XP_066933601.1">
    <property type="nucleotide sequence ID" value="XM_067077500.1"/>
</dbReference>
<evidence type="ECO:0000313" key="2">
    <source>
        <dbReference type="EnsemblMetazoa" id="CLYHEMP008992.1"/>
    </source>
</evidence>
<proteinExistence type="predicted"/>
<feature type="domain" description="BTB" evidence="1">
    <location>
        <begin position="13"/>
        <end position="72"/>
    </location>
</feature>
<dbReference type="SUPFAM" id="SSF54695">
    <property type="entry name" value="POZ domain"/>
    <property type="match status" value="1"/>
</dbReference>
<dbReference type="PROSITE" id="PS50097">
    <property type="entry name" value="BTB"/>
    <property type="match status" value="1"/>
</dbReference>